<reference evidence="7 8" key="1">
    <citation type="journal article" date="2018" name="Sci. Adv.">
        <title>Multi-heme cytochromes provide a pathway for survival in energy-limited environments.</title>
        <authorList>
            <person name="Deng X."/>
            <person name="Dohmae N."/>
            <person name="Nealson K.H."/>
            <person name="Hashimoto K."/>
            <person name="Okamoto A."/>
        </authorList>
    </citation>
    <scope>NUCLEOTIDE SEQUENCE [LARGE SCALE GENOMIC DNA]</scope>
    <source>
        <strain evidence="7 8">IS5</strain>
    </source>
</reference>
<dbReference type="InterPro" id="IPR012818">
    <property type="entry name" value="CbiE"/>
</dbReference>
<dbReference type="InterPro" id="IPR050714">
    <property type="entry name" value="Cobalamin_biosynth_MTase"/>
</dbReference>
<evidence type="ECO:0000313" key="7">
    <source>
        <dbReference type="EMBL" id="BBD09701.1"/>
    </source>
</evidence>
<evidence type="ECO:0000256" key="3">
    <source>
        <dbReference type="ARBA" id="ARBA00022603"/>
    </source>
</evidence>
<dbReference type="InterPro" id="IPR014776">
    <property type="entry name" value="4pyrrole_Mease_sub2"/>
</dbReference>
<evidence type="ECO:0000313" key="8">
    <source>
        <dbReference type="Proteomes" id="UP000269883"/>
    </source>
</evidence>
<evidence type="ECO:0000259" key="6">
    <source>
        <dbReference type="Pfam" id="PF00590"/>
    </source>
</evidence>
<dbReference type="PANTHER" id="PTHR43182:SF1">
    <property type="entry name" value="COBALT-PRECORRIN-7 C(5)-METHYLTRANSFERASE"/>
    <property type="match status" value="1"/>
</dbReference>
<dbReference type="SUPFAM" id="SSF53335">
    <property type="entry name" value="S-adenosyl-L-methionine-dependent methyltransferases"/>
    <property type="match status" value="1"/>
</dbReference>
<dbReference type="Gene3D" id="3.40.50.150">
    <property type="entry name" value="Vaccinia Virus protein VP39"/>
    <property type="match status" value="1"/>
</dbReference>
<dbReference type="PIRSF" id="PIRSF036428">
    <property type="entry name" value="CobL"/>
    <property type="match status" value="1"/>
</dbReference>
<dbReference type="InterPro" id="IPR014777">
    <property type="entry name" value="4pyrrole_Mease_sub1"/>
</dbReference>
<evidence type="ECO:0000256" key="5">
    <source>
        <dbReference type="ARBA" id="ARBA00022691"/>
    </source>
</evidence>
<dbReference type="EMBL" id="AP017378">
    <property type="protein sequence ID" value="BBD09701.1"/>
    <property type="molecule type" value="Genomic_DNA"/>
</dbReference>
<keyword evidence="3 7" id="KW-0489">Methyltransferase</keyword>
<dbReference type="NCBIfam" id="TIGR02467">
    <property type="entry name" value="CbiE"/>
    <property type="match status" value="1"/>
</dbReference>
<organism evidence="7 8">
    <name type="scientific">Desulfovibrio ferrophilus</name>
    <dbReference type="NCBI Taxonomy" id="241368"/>
    <lineage>
        <taxon>Bacteria</taxon>
        <taxon>Pseudomonadati</taxon>
        <taxon>Thermodesulfobacteriota</taxon>
        <taxon>Desulfovibrionia</taxon>
        <taxon>Desulfovibrionales</taxon>
        <taxon>Desulfovibrionaceae</taxon>
        <taxon>Desulfovibrio</taxon>
    </lineage>
</organism>
<gene>
    <name evidence="7" type="ORF">DFE_2975</name>
</gene>
<keyword evidence="4 7" id="KW-0808">Transferase</keyword>
<dbReference type="Pfam" id="PF00590">
    <property type="entry name" value="TP_methylase"/>
    <property type="match status" value="1"/>
</dbReference>
<dbReference type="NCBIfam" id="TIGR02469">
    <property type="entry name" value="CbiT"/>
    <property type="match status" value="1"/>
</dbReference>
<dbReference type="KEGG" id="dfl:DFE_2975"/>
<dbReference type="Proteomes" id="UP000269883">
    <property type="component" value="Chromosome"/>
</dbReference>
<dbReference type="OrthoDB" id="9787825at2"/>
<sequence length="404" mass="44104">MPIHVVGLGQDPDNLPDYSAGIVEHAQVLYGGAQLLGFFEDHPAEKVPITAPLDQLIERIADDHSNKKVVVVLADGDPLFYGIGSTLINHLPPEDLYFYPGVTSLQVAAAKVKIPWHDVIPVSLHGRDDYGPLFSALLSNDWVAVLTDAKSVPSALAQTILDRGGETHFMHVLEDLESDKERVGRFTLDEARKKTFSPRNIVLLERCCESEIPLGMGIPDDLFMREKNLITKGPVRATSIAALRLRPDSLLWDLGAGCGSVGIEASSVCHKGRVYAVEKNADRVAMIRENIRRTGAYLVDVLHGPMPGCLHDLPDPDRVFIGGGLGKGSEVLEEACRRLQPGGRLVANAILLDSLYRARKTFENLEWEFSVTLVQAAETKPLAGQLHLAGVNPVFVLIADKPKD</sequence>
<comment type="pathway">
    <text evidence="1">Cofactor biosynthesis; adenosylcobalamin biosynthesis.</text>
</comment>
<evidence type="ECO:0000256" key="4">
    <source>
        <dbReference type="ARBA" id="ARBA00022679"/>
    </source>
</evidence>
<dbReference type="RefSeq" id="WP_126380725.1">
    <property type="nucleotide sequence ID" value="NZ_AP017378.1"/>
</dbReference>
<evidence type="ECO:0000256" key="2">
    <source>
        <dbReference type="ARBA" id="ARBA00022573"/>
    </source>
</evidence>
<proteinExistence type="predicted"/>
<dbReference type="PANTHER" id="PTHR43182">
    <property type="entry name" value="COBALT-PRECORRIN-6B C(15)-METHYLTRANSFERASE (DECARBOXYLATING)"/>
    <property type="match status" value="1"/>
</dbReference>
<dbReference type="Gene3D" id="3.40.1010.10">
    <property type="entry name" value="Cobalt-precorrin-4 Transmethylase, Domain 1"/>
    <property type="match status" value="1"/>
</dbReference>
<keyword evidence="5" id="KW-0949">S-adenosyl-L-methionine</keyword>
<dbReference type="InterPro" id="IPR029063">
    <property type="entry name" value="SAM-dependent_MTases_sf"/>
</dbReference>
<dbReference type="InterPro" id="IPR035996">
    <property type="entry name" value="4pyrrol_Methylase_sf"/>
</dbReference>
<dbReference type="InterPro" id="IPR000878">
    <property type="entry name" value="4pyrrol_Mease"/>
</dbReference>
<feature type="domain" description="Tetrapyrrole methylase" evidence="6">
    <location>
        <begin position="3"/>
        <end position="191"/>
    </location>
</feature>
<dbReference type="GO" id="GO:0009236">
    <property type="term" value="P:cobalamin biosynthetic process"/>
    <property type="evidence" value="ECO:0007669"/>
    <property type="project" value="UniProtKB-UniPathway"/>
</dbReference>
<accession>A0A2Z6B2J1</accession>
<keyword evidence="8" id="KW-1185">Reference proteome</keyword>
<dbReference type="SUPFAM" id="SSF53790">
    <property type="entry name" value="Tetrapyrrole methylase"/>
    <property type="match status" value="1"/>
</dbReference>
<dbReference type="UniPathway" id="UPA00148"/>
<dbReference type="InterPro" id="IPR014008">
    <property type="entry name" value="Cbl_synth_MTase_CbiT"/>
</dbReference>
<dbReference type="CDD" id="cd02440">
    <property type="entry name" value="AdoMet_MTases"/>
    <property type="match status" value="1"/>
</dbReference>
<dbReference type="InterPro" id="IPR006365">
    <property type="entry name" value="Cbl_synth_CobL"/>
</dbReference>
<protein>
    <submittedName>
        <fullName evidence="7">Precorrin-6y C5,15-methyltransferase (Decarboxylating), CbiE subunit</fullName>
    </submittedName>
</protein>
<dbReference type="Gene3D" id="3.30.950.10">
    <property type="entry name" value="Methyltransferase, Cobalt-precorrin-4 Transmethylase, Domain 2"/>
    <property type="match status" value="1"/>
</dbReference>
<name>A0A2Z6B2J1_9BACT</name>
<dbReference type="AlphaFoldDB" id="A0A2Z6B2J1"/>
<dbReference type="GO" id="GO:0008276">
    <property type="term" value="F:protein methyltransferase activity"/>
    <property type="evidence" value="ECO:0007669"/>
    <property type="project" value="InterPro"/>
</dbReference>
<dbReference type="GO" id="GO:0032259">
    <property type="term" value="P:methylation"/>
    <property type="evidence" value="ECO:0007669"/>
    <property type="project" value="UniProtKB-KW"/>
</dbReference>
<evidence type="ECO:0000256" key="1">
    <source>
        <dbReference type="ARBA" id="ARBA00004953"/>
    </source>
</evidence>
<dbReference type="CDD" id="cd11644">
    <property type="entry name" value="Precorrin-6Y-MT"/>
    <property type="match status" value="1"/>
</dbReference>
<keyword evidence="2" id="KW-0169">Cobalamin biosynthesis</keyword>